<evidence type="ECO:0000259" key="2">
    <source>
        <dbReference type="Pfam" id="PF13649"/>
    </source>
</evidence>
<reference evidence="3 4" key="1">
    <citation type="journal article" date="2015" name="Nature">
        <title>rRNA introns, odd ribosomes, and small enigmatic genomes across a large radiation of phyla.</title>
        <authorList>
            <person name="Brown C.T."/>
            <person name="Hug L.A."/>
            <person name="Thomas B.C."/>
            <person name="Sharon I."/>
            <person name="Castelle C.J."/>
            <person name="Singh A."/>
            <person name="Wilkins M.J."/>
            <person name="Williams K.H."/>
            <person name="Banfield J.F."/>
        </authorList>
    </citation>
    <scope>NUCLEOTIDE SEQUENCE [LARGE SCALE GENOMIC DNA]</scope>
</reference>
<dbReference type="EMBL" id="LBWG01000013">
    <property type="protein sequence ID" value="KKR04059.1"/>
    <property type="molecule type" value="Genomic_DNA"/>
</dbReference>
<dbReference type="PANTHER" id="PTHR43861">
    <property type="entry name" value="TRANS-ACONITATE 2-METHYLTRANSFERASE-RELATED"/>
    <property type="match status" value="1"/>
</dbReference>
<dbReference type="Gene3D" id="2.20.25.110">
    <property type="entry name" value="S-adenosyl-L-methionine-dependent methyltransferases"/>
    <property type="match status" value="1"/>
</dbReference>
<dbReference type="AlphaFoldDB" id="A0A0G0MJ26"/>
<dbReference type="InterPro" id="IPR041698">
    <property type="entry name" value="Methyltransf_25"/>
</dbReference>
<evidence type="ECO:0000313" key="3">
    <source>
        <dbReference type="EMBL" id="KKR04059.1"/>
    </source>
</evidence>
<dbReference type="CDD" id="cd02440">
    <property type="entry name" value="AdoMet_MTases"/>
    <property type="match status" value="1"/>
</dbReference>
<dbReference type="SUPFAM" id="SSF53335">
    <property type="entry name" value="S-adenosyl-L-methionine-dependent methyltransferases"/>
    <property type="match status" value="1"/>
</dbReference>
<proteinExistence type="predicted"/>
<accession>A0A0G0MJ26</accession>
<dbReference type="GO" id="GO:0032259">
    <property type="term" value="P:methylation"/>
    <property type="evidence" value="ECO:0007669"/>
    <property type="project" value="UniProtKB-KW"/>
</dbReference>
<feature type="domain" description="Methyltransferase" evidence="2">
    <location>
        <begin position="60"/>
        <end position="147"/>
    </location>
</feature>
<name>A0A0G0MJ26_9BACT</name>
<dbReference type="GO" id="GO:0008168">
    <property type="term" value="F:methyltransferase activity"/>
    <property type="evidence" value="ECO:0007669"/>
    <property type="project" value="UniProtKB-KW"/>
</dbReference>
<evidence type="ECO:0000256" key="1">
    <source>
        <dbReference type="ARBA" id="ARBA00022679"/>
    </source>
</evidence>
<gene>
    <name evidence="3" type="ORF">UT30_C0013G0020</name>
</gene>
<dbReference type="Proteomes" id="UP000033935">
    <property type="component" value="Unassembled WGS sequence"/>
</dbReference>
<keyword evidence="1 3" id="KW-0808">Transferase</keyword>
<protein>
    <submittedName>
        <fullName evidence="3">Methyltransferase type 11</fullName>
    </submittedName>
</protein>
<dbReference type="Gene3D" id="3.40.50.150">
    <property type="entry name" value="Vaccinia Virus protein VP39"/>
    <property type="match status" value="1"/>
</dbReference>
<organism evidence="3 4">
    <name type="scientific">Candidatus Uhrbacteria bacterium GW2011_GWF2_39_13</name>
    <dbReference type="NCBI Taxonomy" id="1618995"/>
    <lineage>
        <taxon>Bacteria</taxon>
        <taxon>Candidatus Uhriibacteriota</taxon>
    </lineage>
</organism>
<comment type="caution">
    <text evidence="3">The sequence shown here is derived from an EMBL/GenBank/DDBJ whole genome shotgun (WGS) entry which is preliminary data.</text>
</comment>
<dbReference type="InterPro" id="IPR029063">
    <property type="entry name" value="SAM-dependent_MTases_sf"/>
</dbReference>
<dbReference type="Pfam" id="PF13649">
    <property type="entry name" value="Methyltransf_25"/>
    <property type="match status" value="1"/>
</dbReference>
<sequence>MFTDGSSDILSIRVNMSKKYYEKMGSYLEEHKLYLTQEHLKRDTDFISQSLSLTKKDKCLDLQCAQGRLTIELTKRGFKIDGLDFSDYMLGIARSESEQANIDINFIKGDLNNLRLPRIYTKVALYFPDLDGINLDNFLLGVSRIMKSRGLFLYDQDNLFRIWDYLTKNSDSSFSFNPFTMELKEKRKRIGNRYYVFPELKNKFEKAGFKIVRVYGGWTIDDGEYKYNSSRLRIIAKKD</sequence>
<evidence type="ECO:0000313" key="4">
    <source>
        <dbReference type="Proteomes" id="UP000033935"/>
    </source>
</evidence>
<keyword evidence="3" id="KW-0489">Methyltransferase</keyword>